<dbReference type="Proteomes" id="UP000198577">
    <property type="component" value="Unassembled WGS sequence"/>
</dbReference>
<dbReference type="NCBIfam" id="NF008113">
    <property type="entry name" value="PRK10860.1"/>
    <property type="match status" value="1"/>
</dbReference>
<dbReference type="EMBL" id="FOXR01000012">
    <property type="protein sequence ID" value="SFQ10810.1"/>
    <property type="molecule type" value="Genomic_DNA"/>
</dbReference>
<comment type="subunit">
    <text evidence="2 8">Homodimer.</text>
</comment>
<dbReference type="STRING" id="937334.SAMN05444406_11264"/>
<keyword evidence="11" id="KW-1185">Reference proteome</keyword>
<evidence type="ECO:0000256" key="4">
    <source>
        <dbReference type="ARBA" id="ARBA00022723"/>
    </source>
</evidence>
<evidence type="ECO:0000256" key="7">
    <source>
        <dbReference type="ARBA" id="ARBA00048045"/>
    </source>
</evidence>
<feature type="binding site" evidence="8">
    <location>
        <position position="87"/>
    </location>
    <ligand>
        <name>Zn(2+)</name>
        <dbReference type="ChEBI" id="CHEBI:29105"/>
        <note>catalytic</note>
    </ligand>
</feature>
<comment type="similarity">
    <text evidence="1">Belongs to the cytidine and deoxycytidylate deaminase family. ADAT2 subfamily.</text>
</comment>
<feature type="binding site" evidence="8">
    <location>
        <position position="54"/>
    </location>
    <ligand>
        <name>Zn(2+)</name>
        <dbReference type="ChEBI" id="CHEBI:29105"/>
        <note>catalytic</note>
    </ligand>
</feature>
<dbReference type="EC" id="3.5.4.33" evidence="8"/>
<dbReference type="GO" id="GO:0052717">
    <property type="term" value="F:tRNA-specific adenosine-34 deaminase activity"/>
    <property type="evidence" value="ECO:0007669"/>
    <property type="project" value="UniProtKB-UniRule"/>
</dbReference>
<dbReference type="Pfam" id="PF00383">
    <property type="entry name" value="dCMP_cyt_deam_1"/>
    <property type="match status" value="1"/>
</dbReference>
<keyword evidence="6 8" id="KW-0862">Zinc</keyword>
<dbReference type="InterPro" id="IPR028883">
    <property type="entry name" value="tRNA_aden_deaminase"/>
</dbReference>
<organism evidence="10 11">
    <name type="scientific">Caldicoprobacter faecalis</name>
    <dbReference type="NCBI Taxonomy" id="937334"/>
    <lineage>
        <taxon>Bacteria</taxon>
        <taxon>Bacillati</taxon>
        <taxon>Bacillota</taxon>
        <taxon>Clostridia</taxon>
        <taxon>Caldicoprobacterales</taxon>
        <taxon>Caldicoprobacteraceae</taxon>
        <taxon>Caldicoprobacter</taxon>
    </lineage>
</organism>
<dbReference type="PANTHER" id="PTHR11079">
    <property type="entry name" value="CYTOSINE DEAMINASE FAMILY MEMBER"/>
    <property type="match status" value="1"/>
</dbReference>
<evidence type="ECO:0000256" key="5">
    <source>
        <dbReference type="ARBA" id="ARBA00022801"/>
    </source>
</evidence>
<accession>A0A1I5VTM1</accession>
<feature type="binding site" evidence="8">
    <location>
        <position position="84"/>
    </location>
    <ligand>
        <name>Zn(2+)</name>
        <dbReference type="ChEBI" id="CHEBI:29105"/>
        <note>catalytic</note>
    </ligand>
</feature>
<dbReference type="InterPro" id="IPR016193">
    <property type="entry name" value="Cytidine_deaminase-like"/>
</dbReference>
<comment type="function">
    <text evidence="8">Catalyzes the deamination of adenosine to inosine at the wobble position 34 of tRNA(Arg2).</text>
</comment>
<dbReference type="FunFam" id="3.40.140.10:FF:000005">
    <property type="entry name" value="tRNA-specific adenosine deaminase"/>
    <property type="match status" value="1"/>
</dbReference>
<dbReference type="AlphaFoldDB" id="A0A1I5VTM1"/>
<feature type="domain" description="CMP/dCMP-type deaminase" evidence="9">
    <location>
        <begin position="3"/>
        <end position="128"/>
    </location>
</feature>
<keyword evidence="3 8" id="KW-0819">tRNA processing</keyword>
<reference evidence="10 11" key="1">
    <citation type="submission" date="2016-10" db="EMBL/GenBank/DDBJ databases">
        <authorList>
            <person name="de Groot N.N."/>
        </authorList>
    </citation>
    <scope>NUCLEOTIDE SEQUENCE [LARGE SCALE GENOMIC DNA]</scope>
    <source>
        <strain evidence="10 11">DSM 20678</strain>
    </source>
</reference>
<dbReference type="GO" id="GO:0002100">
    <property type="term" value="P:tRNA wobble adenosine to inosine editing"/>
    <property type="evidence" value="ECO:0007669"/>
    <property type="project" value="UniProtKB-UniRule"/>
</dbReference>
<evidence type="ECO:0000256" key="2">
    <source>
        <dbReference type="ARBA" id="ARBA00011738"/>
    </source>
</evidence>
<evidence type="ECO:0000313" key="11">
    <source>
        <dbReference type="Proteomes" id="UP000198577"/>
    </source>
</evidence>
<protein>
    <recommendedName>
        <fullName evidence="8">tRNA-specific adenosine deaminase</fullName>
        <ecNumber evidence="8">3.5.4.33</ecNumber>
    </recommendedName>
</protein>
<comment type="cofactor">
    <cofactor evidence="8">
        <name>Zn(2+)</name>
        <dbReference type="ChEBI" id="CHEBI:29105"/>
    </cofactor>
    <text evidence="8">Binds 1 zinc ion per subunit.</text>
</comment>
<keyword evidence="4 8" id="KW-0479">Metal-binding</keyword>
<evidence type="ECO:0000256" key="1">
    <source>
        <dbReference type="ARBA" id="ARBA00010669"/>
    </source>
</evidence>
<sequence>MVLLFRRFMEQALLEAQKAYDMNEVPIGAVVVKDGEIIARGHNLRETGRDPTLHAEMVAIREAARYLGGWRLTGCELYVTIEPCPMCAGAIIQARIQRVVFGAMDPKAGCAGSLYNLLQDPRFNHQVEVVGGVMEEECRRIMQDFFRKKREK</sequence>
<evidence type="ECO:0000259" key="9">
    <source>
        <dbReference type="PROSITE" id="PS51747"/>
    </source>
</evidence>
<dbReference type="InterPro" id="IPR002125">
    <property type="entry name" value="CMP_dCMP_dom"/>
</dbReference>
<name>A0A1I5VTM1_9FIRM</name>
<dbReference type="GO" id="GO:0008270">
    <property type="term" value="F:zinc ion binding"/>
    <property type="evidence" value="ECO:0007669"/>
    <property type="project" value="UniProtKB-UniRule"/>
</dbReference>
<proteinExistence type="inferred from homology"/>
<keyword evidence="5 8" id="KW-0378">Hydrolase</keyword>
<dbReference type="Gene3D" id="3.40.140.10">
    <property type="entry name" value="Cytidine Deaminase, domain 2"/>
    <property type="match status" value="1"/>
</dbReference>
<evidence type="ECO:0000256" key="6">
    <source>
        <dbReference type="ARBA" id="ARBA00022833"/>
    </source>
</evidence>
<feature type="active site" description="Proton donor" evidence="8">
    <location>
        <position position="56"/>
    </location>
</feature>
<comment type="catalytic activity">
    <reaction evidence="7 8">
        <text>adenosine(34) in tRNA + H2O + H(+) = inosine(34) in tRNA + NH4(+)</text>
        <dbReference type="Rhea" id="RHEA:43168"/>
        <dbReference type="Rhea" id="RHEA-COMP:10373"/>
        <dbReference type="Rhea" id="RHEA-COMP:10374"/>
        <dbReference type="ChEBI" id="CHEBI:15377"/>
        <dbReference type="ChEBI" id="CHEBI:15378"/>
        <dbReference type="ChEBI" id="CHEBI:28938"/>
        <dbReference type="ChEBI" id="CHEBI:74411"/>
        <dbReference type="ChEBI" id="CHEBI:82852"/>
        <dbReference type="EC" id="3.5.4.33"/>
    </reaction>
</comment>
<dbReference type="PANTHER" id="PTHR11079:SF202">
    <property type="entry name" value="TRNA-SPECIFIC ADENOSINE DEAMINASE"/>
    <property type="match status" value="1"/>
</dbReference>
<dbReference type="HAMAP" id="MF_00972">
    <property type="entry name" value="tRNA_aden_deaminase"/>
    <property type="match status" value="1"/>
</dbReference>
<evidence type="ECO:0000256" key="8">
    <source>
        <dbReference type="HAMAP-Rule" id="MF_00972"/>
    </source>
</evidence>
<evidence type="ECO:0000256" key="3">
    <source>
        <dbReference type="ARBA" id="ARBA00022694"/>
    </source>
</evidence>
<dbReference type="InterPro" id="IPR016192">
    <property type="entry name" value="APOBEC/CMP_deaminase_Zn-bd"/>
</dbReference>
<evidence type="ECO:0000313" key="10">
    <source>
        <dbReference type="EMBL" id="SFQ10810.1"/>
    </source>
</evidence>
<dbReference type="CDD" id="cd01285">
    <property type="entry name" value="nucleoside_deaminase"/>
    <property type="match status" value="1"/>
</dbReference>
<dbReference type="PROSITE" id="PS51747">
    <property type="entry name" value="CYT_DCMP_DEAMINASES_2"/>
    <property type="match status" value="1"/>
</dbReference>
<gene>
    <name evidence="8" type="primary">tadA</name>
    <name evidence="10" type="ORF">SAMN05444406_11264</name>
</gene>
<dbReference type="PROSITE" id="PS00903">
    <property type="entry name" value="CYT_DCMP_DEAMINASES_1"/>
    <property type="match status" value="1"/>
</dbReference>
<dbReference type="SUPFAM" id="SSF53927">
    <property type="entry name" value="Cytidine deaminase-like"/>
    <property type="match status" value="1"/>
</dbReference>